<protein>
    <submittedName>
        <fullName evidence="2">Uncharacterized protein</fullName>
    </submittedName>
</protein>
<reference evidence="2" key="1">
    <citation type="submission" date="2020-01" db="EMBL/GenBank/DDBJ databases">
        <authorList>
            <consortium name="DOE Joint Genome Institute"/>
            <person name="Haridas S."/>
            <person name="Albert R."/>
            <person name="Binder M."/>
            <person name="Bloem J."/>
            <person name="Labutti K."/>
            <person name="Salamov A."/>
            <person name="Andreopoulos B."/>
            <person name="Baker S.E."/>
            <person name="Barry K."/>
            <person name="Bills G."/>
            <person name="Bluhm B.H."/>
            <person name="Cannon C."/>
            <person name="Castanera R."/>
            <person name="Culley D.E."/>
            <person name="Daum C."/>
            <person name="Ezra D."/>
            <person name="Gonzalez J.B."/>
            <person name="Henrissat B."/>
            <person name="Kuo A."/>
            <person name="Liang C."/>
            <person name="Lipzen A."/>
            <person name="Lutzoni F."/>
            <person name="Magnuson J."/>
            <person name="Mondo S."/>
            <person name="Nolan M."/>
            <person name="Ohm R."/>
            <person name="Pangilinan J."/>
            <person name="Park H.-J."/>
            <person name="Ramirez L."/>
            <person name="Alfaro M."/>
            <person name="Sun H."/>
            <person name="Tritt A."/>
            <person name="Yoshinaga Y."/>
            <person name="Zwiers L.-H."/>
            <person name="Turgeon B.G."/>
            <person name="Goodwin S.B."/>
            <person name="Spatafora J.W."/>
            <person name="Crous P.W."/>
            <person name="Grigoriev I.V."/>
        </authorList>
    </citation>
    <scope>NUCLEOTIDE SEQUENCE</scope>
    <source>
        <strain evidence="2">CBS 342.82</strain>
    </source>
</reference>
<proteinExistence type="predicted"/>
<keyword evidence="1" id="KW-1185">Reference proteome</keyword>
<dbReference type="RefSeq" id="XP_033457016.1">
    <property type="nucleotide sequence ID" value="XM_033608782.1"/>
</dbReference>
<dbReference type="AlphaFoldDB" id="A0A6J3LW33"/>
<dbReference type="Proteomes" id="UP000504637">
    <property type="component" value="Unplaced"/>
</dbReference>
<name>A0A6J3LW33_9PEZI</name>
<evidence type="ECO:0000313" key="2">
    <source>
        <dbReference type="RefSeq" id="XP_033457016.1"/>
    </source>
</evidence>
<reference evidence="2" key="2">
    <citation type="submission" date="2020-04" db="EMBL/GenBank/DDBJ databases">
        <authorList>
            <consortium name="NCBI Genome Project"/>
        </authorList>
    </citation>
    <scope>NUCLEOTIDE SEQUENCE</scope>
    <source>
        <strain evidence="2">CBS 342.82</strain>
    </source>
</reference>
<organism evidence="2">
    <name type="scientific">Dissoconium aciculare CBS 342.82</name>
    <dbReference type="NCBI Taxonomy" id="1314786"/>
    <lineage>
        <taxon>Eukaryota</taxon>
        <taxon>Fungi</taxon>
        <taxon>Dikarya</taxon>
        <taxon>Ascomycota</taxon>
        <taxon>Pezizomycotina</taxon>
        <taxon>Dothideomycetes</taxon>
        <taxon>Dothideomycetidae</taxon>
        <taxon>Mycosphaerellales</taxon>
        <taxon>Dissoconiaceae</taxon>
        <taxon>Dissoconium</taxon>
    </lineage>
</organism>
<accession>A0A6J3LW33</accession>
<gene>
    <name evidence="2" type="ORF">K489DRAFT_63202</name>
</gene>
<reference evidence="2" key="3">
    <citation type="submission" date="2025-08" db="UniProtKB">
        <authorList>
            <consortium name="RefSeq"/>
        </authorList>
    </citation>
    <scope>IDENTIFICATION</scope>
    <source>
        <strain evidence="2">CBS 342.82</strain>
    </source>
</reference>
<sequence>MKDVVRFRLFEDSMMKQSKLGYKRGHFLTFLNAPRNHSCEPSVLSSGIKLPSTANLKRVTCLSESDMSSSKLPLSFPRCLRHQAKSASVVPFVRQALHGYS</sequence>
<dbReference type="GeneID" id="54366582"/>
<evidence type="ECO:0000313" key="1">
    <source>
        <dbReference type="Proteomes" id="UP000504637"/>
    </source>
</evidence>